<dbReference type="EMBL" id="OU963864">
    <property type="protein sequence ID" value="CAH0385943.1"/>
    <property type="molecule type" value="Genomic_DNA"/>
</dbReference>
<protein>
    <recommendedName>
        <fullName evidence="7">Circadian clock-controlled protein</fullName>
    </recommendedName>
</protein>
<evidence type="ECO:0008006" key="7">
    <source>
        <dbReference type="Google" id="ProtNLM"/>
    </source>
</evidence>
<dbReference type="InterPro" id="IPR010562">
    <property type="entry name" value="Haemolymph_juvenile_hormone-bd"/>
</dbReference>
<dbReference type="GO" id="GO:0007623">
    <property type="term" value="P:circadian rhythm"/>
    <property type="evidence" value="ECO:0007669"/>
    <property type="project" value="UniProtKB-ARBA"/>
</dbReference>
<dbReference type="InterPro" id="IPR038606">
    <property type="entry name" value="To_sf"/>
</dbReference>
<dbReference type="OrthoDB" id="8191090at2759"/>
<evidence type="ECO:0000313" key="5">
    <source>
        <dbReference type="EMBL" id="CAH0385943.1"/>
    </source>
</evidence>
<comment type="similarity">
    <text evidence="3">Belongs to the TO family.</text>
</comment>
<proteinExistence type="inferred from homology"/>
<feature type="chain" id="PRO_5040316574" description="Circadian clock-controlled protein" evidence="4">
    <location>
        <begin position="21"/>
        <end position="265"/>
    </location>
</feature>
<dbReference type="Gene3D" id="3.15.10.30">
    <property type="entry name" value="Haemolymph juvenile hormone binding protein"/>
    <property type="match status" value="1"/>
</dbReference>
<accession>A0A9P0A9L7</accession>
<evidence type="ECO:0000256" key="1">
    <source>
        <dbReference type="ARBA" id="ARBA00022729"/>
    </source>
</evidence>
<dbReference type="PANTHER" id="PTHR11008">
    <property type="entry name" value="PROTEIN TAKEOUT-LIKE PROTEIN"/>
    <property type="match status" value="1"/>
</dbReference>
<reference evidence="5" key="1">
    <citation type="submission" date="2021-12" db="EMBL/GenBank/DDBJ databases">
        <authorList>
            <person name="King R."/>
        </authorList>
    </citation>
    <scope>NUCLEOTIDE SEQUENCE</scope>
</reference>
<name>A0A9P0A9L7_BEMTA</name>
<gene>
    <name evidence="5" type="ORF">BEMITA_LOCUS5118</name>
</gene>
<dbReference type="PANTHER" id="PTHR11008:SF14">
    <property type="entry name" value="CIRCADIAN CLOCK-CONTROLLED PROTEIN-LIKE PROTEIN"/>
    <property type="match status" value="1"/>
</dbReference>
<evidence type="ECO:0000313" key="6">
    <source>
        <dbReference type="Proteomes" id="UP001152759"/>
    </source>
</evidence>
<evidence type="ECO:0000256" key="3">
    <source>
        <dbReference type="ARBA" id="ARBA00060902"/>
    </source>
</evidence>
<sequence length="265" mass="29630">MISKTLVATFLFACIAYSSTLPADAPSKPSKKPYTPEFLSKCKRSDPKLNECIIKLINELRPQLAKGIPRLQVPRLEPLTIPKLLINRNLENLKIKANAENVTIWGCSGFVINSLNVDPDKLKLKMALTLPKLYGEFKADFDGKVLNFPIKGKGKFSGNMTNTKCNVEGDGTLVKQKEGEFLQLKTIKIKATPGEMSNIKYKSTSNSRQDDALIQTARTFFKENRKQLERMVTPIAEETAVEIVSQIVNNILKTVPFEDILKQTA</sequence>
<dbReference type="KEGG" id="btab:109038570"/>
<keyword evidence="6" id="KW-1185">Reference proteome</keyword>
<dbReference type="SMART" id="SM00700">
    <property type="entry name" value="JHBP"/>
    <property type="match status" value="1"/>
</dbReference>
<evidence type="ECO:0000256" key="2">
    <source>
        <dbReference type="ARBA" id="ARBA00023108"/>
    </source>
</evidence>
<feature type="signal peptide" evidence="4">
    <location>
        <begin position="1"/>
        <end position="20"/>
    </location>
</feature>
<organism evidence="5 6">
    <name type="scientific">Bemisia tabaci</name>
    <name type="common">Sweetpotato whitefly</name>
    <name type="synonym">Aleurodes tabaci</name>
    <dbReference type="NCBI Taxonomy" id="7038"/>
    <lineage>
        <taxon>Eukaryota</taxon>
        <taxon>Metazoa</taxon>
        <taxon>Ecdysozoa</taxon>
        <taxon>Arthropoda</taxon>
        <taxon>Hexapoda</taxon>
        <taxon>Insecta</taxon>
        <taxon>Pterygota</taxon>
        <taxon>Neoptera</taxon>
        <taxon>Paraneoptera</taxon>
        <taxon>Hemiptera</taxon>
        <taxon>Sternorrhyncha</taxon>
        <taxon>Aleyrodoidea</taxon>
        <taxon>Aleyrodidae</taxon>
        <taxon>Aleyrodinae</taxon>
        <taxon>Bemisia</taxon>
    </lineage>
</organism>
<keyword evidence="1 4" id="KW-0732">Signal</keyword>
<dbReference type="FunFam" id="3.15.10.30:FF:000001">
    <property type="entry name" value="Takeout-like protein 1"/>
    <property type="match status" value="1"/>
</dbReference>
<dbReference type="AlphaFoldDB" id="A0A9P0A9L7"/>
<dbReference type="GO" id="GO:0005615">
    <property type="term" value="C:extracellular space"/>
    <property type="evidence" value="ECO:0007669"/>
    <property type="project" value="TreeGrafter"/>
</dbReference>
<dbReference type="Proteomes" id="UP001152759">
    <property type="component" value="Chromosome 3"/>
</dbReference>
<keyword evidence="2" id="KW-0090">Biological rhythms</keyword>
<dbReference type="Pfam" id="PF06585">
    <property type="entry name" value="JHBP"/>
    <property type="match status" value="1"/>
</dbReference>
<evidence type="ECO:0000256" key="4">
    <source>
        <dbReference type="SAM" id="SignalP"/>
    </source>
</evidence>